<accession>A0A6J4VPA7</accession>
<evidence type="ECO:0000313" key="1">
    <source>
        <dbReference type="EMBL" id="CAA9582934.1"/>
    </source>
</evidence>
<gene>
    <name evidence="1" type="ORF">AVDCRST_MAG81-3234</name>
</gene>
<sequence>MPTIPTHLATLCQLEDPIGSLSDRYLLEMRQRTQTGVISWDNQGSW</sequence>
<reference evidence="1" key="1">
    <citation type="submission" date="2020-02" db="EMBL/GenBank/DDBJ databases">
        <authorList>
            <person name="Meier V. D."/>
        </authorList>
    </citation>
    <scope>NUCLEOTIDE SEQUENCE</scope>
    <source>
        <strain evidence="1">AVDCRST_MAG81</strain>
    </source>
</reference>
<protein>
    <submittedName>
        <fullName evidence="1">Uncharacterized protein</fullName>
    </submittedName>
</protein>
<dbReference type="EMBL" id="CADCWO010000180">
    <property type="protein sequence ID" value="CAA9582934.1"/>
    <property type="molecule type" value="Genomic_DNA"/>
</dbReference>
<name>A0A6J4VPA7_9CYAN</name>
<dbReference type="AlphaFoldDB" id="A0A6J4VPA7"/>
<proteinExistence type="predicted"/>
<organism evidence="1">
    <name type="scientific">uncultured Synechococcales cyanobacterium</name>
    <dbReference type="NCBI Taxonomy" id="1936017"/>
    <lineage>
        <taxon>Bacteria</taxon>
        <taxon>Bacillati</taxon>
        <taxon>Cyanobacteriota</taxon>
        <taxon>Cyanophyceae</taxon>
        <taxon>Synechococcales</taxon>
        <taxon>environmental samples</taxon>
    </lineage>
</organism>